<reference evidence="1" key="1">
    <citation type="submission" date="2017-09" db="EMBL/GenBank/DDBJ databases">
        <title>Contemporary evolution of a Lepidopteran species, Heliothis virescens, in response to modern agricultural practices.</title>
        <authorList>
            <person name="Fritz M.L."/>
            <person name="Deyonke A.M."/>
            <person name="Papanicolaou A."/>
            <person name="Micinski S."/>
            <person name="Westbrook J."/>
            <person name="Gould F."/>
        </authorList>
    </citation>
    <scope>NUCLEOTIDE SEQUENCE [LARGE SCALE GENOMIC DNA]</scope>
    <source>
        <strain evidence="1">HvINT-</strain>
        <tissue evidence="1">Whole body</tissue>
    </source>
</reference>
<dbReference type="AlphaFoldDB" id="A0A2A4JKL0"/>
<sequence length="149" mass="17224">MGLVNSKDFMSRRKIDEATSNTSLSNLRYVITEKPKWKVFKKKEIVPIPQYRPVKGCPCGNDGPCKQKVTPKGVTIHYPQKKKKFCAFGPDRRYKPPKAPKSYFSNPKTVNKVKVVRRKRFPTWRLDKISYNSPFSRTVAPRPVEPVVN</sequence>
<proteinExistence type="predicted"/>
<name>A0A2A4JKL0_HELVI</name>
<organism evidence="1">
    <name type="scientific">Heliothis virescens</name>
    <name type="common">Tobacco budworm moth</name>
    <dbReference type="NCBI Taxonomy" id="7102"/>
    <lineage>
        <taxon>Eukaryota</taxon>
        <taxon>Metazoa</taxon>
        <taxon>Ecdysozoa</taxon>
        <taxon>Arthropoda</taxon>
        <taxon>Hexapoda</taxon>
        <taxon>Insecta</taxon>
        <taxon>Pterygota</taxon>
        <taxon>Neoptera</taxon>
        <taxon>Endopterygota</taxon>
        <taxon>Lepidoptera</taxon>
        <taxon>Glossata</taxon>
        <taxon>Ditrysia</taxon>
        <taxon>Noctuoidea</taxon>
        <taxon>Noctuidae</taxon>
        <taxon>Heliothinae</taxon>
        <taxon>Heliothis</taxon>
    </lineage>
</organism>
<protein>
    <submittedName>
        <fullName evidence="1">Uncharacterized protein</fullName>
    </submittedName>
</protein>
<dbReference type="EMBL" id="NWSH01001264">
    <property type="protein sequence ID" value="PCG71940.1"/>
    <property type="molecule type" value="Genomic_DNA"/>
</dbReference>
<gene>
    <name evidence="1" type="ORF">B5V51_1329</name>
</gene>
<accession>A0A2A4JKL0</accession>
<comment type="caution">
    <text evidence="1">The sequence shown here is derived from an EMBL/GenBank/DDBJ whole genome shotgun (WGS) entry which is preliminary data.</text>
</comment>
<evidence type="ECO:0000313" key="1">
    <source>
        <dbReference type="EMBL" id="PCG71940.1"/>
    </source>
</evidence>